<proteinExistence type="predicted"/>
<dbReference type="AlphaFoldDB" id="A0A1Y3LBH9"/>
<accession>A0A1Y3LBH9</accession>
<protein>
    <submittedName>
        <fullName evidence="1">Uncharacterized protein</fullName>
    </submittedName>
</protein>
<dbReference type="RefSeq" id="WP_086975606.1">
    <property type="nucleotide sequence ID" value="NZ_NFSB01000069.1"/>
</dbReference>
<dbReference type="Proteomes" id="UP000196082">
    <property type="component" value="Unassembled WGS sequence"/>
</dbReference>
<evidence type="ECO:0000313" key="1">
    <source>
        <dbReference type="EMBL" id="OUM34744.1"/>
    </source>
</evidence>
<evidence type="ECO:0000313" key="2">
    <source>
        <dbReference type="Proteomes" id="UP000196082"/>
    </source>
</evidence>
<reference evidence="1 2" key="1">
    <citation type="submission" date="2017-05" db="EMBL/GenBank/DDBJ databases">
        <title>Whole genome sequence of Pseudomonas putida isolate 1312 commercialized as a biostimulant.</title>
        <authorList>
            <person name="Crovadore J."/>
            <person name="Blanc P."/>
            <person name="Chablais R."/>
            <person name="Cochard B."/>
            <person name="Grizard D."/>
            <person name="Lefort F."/>
        </authorList>
    </citation>
    <scope>NUCLEOTIDE SEQUENCE [LARGE SCALE GENOMIC DNA]</scope>
    <source>
        <strain evidence="1 2">1312</strain>
    </source>
</reference>
<comment type="caution">
    <text evidence="1">The sequence shown here is derived from an EMBL/GenBank/DDBJ whole genome shotgun (WGS) entry which is preliminary data.</text>
</comment>
<organism evidence="1 2">
    <name type="scientific">Pseudomonas putida</name>
    <name type="common">Arthrobacter siderocapsulatus</name>
    <dbReference type="NCBI Taxonomy" id="303"/>
    <lineage>
        <taxon>Bacteria</taxon>
        <taxon>Pseudomonadati</taxon>
        <taxon>Pseudomonadota</taxon>
        <taxon>Gammaproteobacteria</taxon>
        <taxon>Pseudomonadales</taxon>
        <taxon>Pseudomonadaceae</taxon>
        <taxon>Pseudomonas</taxon>
    </lineage>
</organism>
<name>A0A1Y3LBH9_PSEPU</name>
<sequence>MATPTITPLPEAPSRQNSAGTFATLADNFMAALPQLADEMNRAIDYVGEQAEAASDSAQRATTNGSAQVEQAALKANAASQSAQAAALQAAAAKTQADTSKAYRDTSQAAAAAAQSAAGLPALAGKRGLPLVVRLDESGVEYSGSLSRYDLDLAATTSTLNLDLSQVFRVDAATPRTLAFAGTPAASRAMTVVIHVTGKSTITWPVGIQWNNNQIPVLGNAWTTVILIWVGEGWVGSVGARA</sequence>
<dbReference type="EMBL" id="NFSB01000069">
    <property type="protein sequence ID" value="OUM34744.1"/>
    <property type="molecule type" value="Genomic_DNA"/>
</dbReference>
<gene>
    <name evidence="1" type="ORF">B8W72_09785</name>
</gene>